<evidence type="ECO:0000313" key="3">
    <source>
        <dbReference type="EMBL" id="QEN06356.1"/>
    </source>
</evidence>
<dbReference type="Proteomes" id="UP000323824">
    <property type="component" value="Chromosome"/>
</dbReference>
<dbReference type="GO" id="GO:0004020">
    <property type="term" value="F:adenylylsulfate kinase activity"/>
    <property type="evidence" value="ECO:0007669"/>
    <property type="project" value="UniProtKB-EC"/>
</dbReference>
<feature type="domain" description="APS kinase" evidence="2">
    <location>
        <begin position="35"/>
        <end position="95"/>
    </location>
</feature>
<dbReference type="OrthoDB" id="1837979at2"/>
<dbReference type="Pfam" id="PF01583">
    <property type="entry name" value="APS_kinase"/>
    <property type="match status" value="1"/>
</dbReference>
<dbReference type="AlphaFoldDB" id="A0A5C1QIQ4"/>
<evidence type="ECO:0000313" key="4">
    <source>
        <dbReference type="Proteomes" id="UP000323824"/>
    </source>
</evidence>
<dbReference type="InterPro" id="IPR027417">
    <property type="entry name" value="P-loop_NTPase"/>
</dbReference>
<sequence length="277" mass="31935">MPGDKVEINNTHINRAEVLFPHLLENINKLNRDKVVISVYGGSGVGKSEIGSLLSHYLREEGLETYLLSGDNYPHRIPKENDRERENRFREAGLVALSLEKDFEDSWSSRLKESWESGVELNDEFYNIYFEAGESALREYLGTEKEINFRLINSIISRFLNNETSIPLKRMGREIDDLWFEKVDFKNIKVLIIEWTHGNNNLLNGVDIPIFLFSTPKETLEHRLSRGRDKGVDSPFTNLVLSLEQEKLNSQADRASLIISKSGELLSLEDFKLRSME</sequence>
<evidence type="ECO:0000256" key="1">
    <source>
        <dbReference type="ARBA" id="ARBA00022679"/>
    </source>
</evidence>
<reference evidence="3 4" key="1">
    <citation type="submission" date="2019-02" db="EMBL/GenBank/DDBJ databases">
        <authorList>
            <person name="Fomenkov A."/>
            <person name="Dubinina G."/>
            <person name="Grabovich M."/>
            <person name="Vincze T."/>
            <person name="Roberts R.J."/>
        </authorList>
    </citation>
    <scope>NUCLEOTIDE SEQUENCE [LARGE SCALE GENOMIC DNA]</scope>
    <source>
        <strain evidence="3 4">P</strain>
    </source>
</reference>
<dbReference type="Gene3D" id="3.40.50.300">
    <property type="entry name" value="P-loop containing nucleotide triphosphate hydrolases"/>
    <property type="match status" value="1"/>
</dbReference>
<dbReference type="InterPro" id="IPR059117">
    <property type="entry name" value="APS_kinase_dom"/>
</dbReference>
<protein>
    <submittedName>
        <fullName evidence="3">Adenylyl-sulfate kinase</fullName>
        <ecNumber evidence="3">2.7.1.25</ecNumber>
    </submittedName>
</protein>
<keyword evidence="1 3" id="KW-0808">Transferase</keyword>
<organism evidence="3 4">
    <name type="scientific">Thiospirochaeta perfilievii</name>
    <dbReference type="NCBI Taxonomy" id="252967"/>
    <lineage>
        <taxon>Bacteria</taxon>
        <taxon>Pseudomonadati</taxon>
        <taxon>Spirochaetota</taxon>
        <taxon>Spirochaetia</taxon>
        <taxon>Spirochaetales</taxon>
        <taxon>Spirochaetaceae</taxon>
        <taxon>Thiospirochaeta</taxon>
    </lineage>
</organism>
<gene>
    <name evidence="3" type="ORF">EW093_06150</name>
</gene>
<reference evidence="3 4" key="2">
    <citation type="submission" date="2019-09" db="EMBL/GenBank/DDBJ databases">
        <title>Complete Genome Sequence and Methylome Analysis of free living Spirochaetas.</title>
        <authorList>
            <person name="Leshcheva N."/>
            <person name="Mikheeva N."/>
        </authorList>
    </citation>
    <scope>NUCLEOTIDE SEQUENCE [LARGE SCALE GENOMIC DNA]</scope>
    <source>
        <strain evidence="3 4">P</strain>
    </source>
</reference>
<proteinExistence type="predicted"/>
<dbReference type="SUPFAM" id="SSF52540">
    <property type="entry name" value="P-loop containing nucleoside triphosphate hydrolases"/>
    <property type="match status" value="1"/>
</dbReference>
<evidence type="ECO:0000259" key="2">
    <source>
        <dbReference type="Pfam" id="PF01583"/>
    </source>
</evidence>
<keyword evidence="4" id="KW-1185">Reference proteome</keyword>
<keyword evidence="3" id="KW-0418">Kinase</keyword>
<accession>A0A5C1QIQ4</accession>
<dbReference type="KEGG" id="sper:EW093_06150"/>
<dbReference type="EMBL" id="CP035807">
    <property type="protein sequence ID" value="QEN06356.1"/>
    <property type="molecule type" value="Genomic_DNA"/>
</dbReference>
<name>A0A5C1QIQ4_9SPIO</name>
<dbReference type="EC" id="2.7.1.25" evidence="3"/>